<feature type="domain" description="Gram-positive cocci surface proteins LPxTG" evidence="7">
    <location>
        <begin position="168"/>
        <end position="210"/>
    </location>
</feature>
<dbReference type="AlphaFoldDB" id="A0A9D1QNJ8"/>
<feature type="non-terminal residue" evidence="8">
    <location>
        <position position="1"/>
    </location>
</feature>
<dbReference type="Pfam" id="PF00746">
    <property type="entry name" value="Gram_pos_anchor"/>
    <property type="match status" value="1"/>
</dbReference>
<feature type="compositionally biased region" description="Polar residues" evidence="5">
    <location>
        <begin position="139"/>
        <end position="151"/>
    </location>
</feature>
<evidence type="ECO:0000256" key="4">
    <source>
        <dbReference type="ARBA" id="ARBA00023088"/>
    </source>
</evidence>
<proteinExistence type="predicted"/>
<evidence type="ECO:0000256" key="2">
    <source>
        <dbReference type="ARBA" id="ARBA00022525"/>
    </source>
</evidence>
<dbReference type="Proteomes" id="UP000886878">
    <property type="component" value="Unassembled WGS sequence"/>
</dbReference>
<evidence type="ECO:0000256" key="1">
    <source>
        <dbReference type="ARBA" id="ARBA00022512"/>
    </source>
</evidence>
<keyword evidence="6" id="KW-0472">Membrane</keyword>
<keyword evidence="4" id="KW-0572">Peptidoglycan-anchor</keyword>
<dbReference type="InterPro" id="IPR019931">
    <property type="entry name" value="LPXTG_anchor"/>
</dbReference>
<organism evidence="8 9">
    <name type="scientific">Candidatus Limosilactobacillus merdipullorum</name>
    <dbReference type="NCBI Taxonomy" id="2838653"/>
    <lineage>
        <taxon>Bacteria</taxon>
        <taxon>Bacillati</taxon>
        <taxon>Bacillota</taxon>
        <taxon>Bacilli</taxon>
        <taxon>Lactobacillales</taxon>
        <taxon>Lactobacillaceae</taxon>
        <taxon>Limosilactobacillus</taxon>
    </lineage>
</organism>
<reference evidence="8" key="2">
    <citation type="submission" date="2021-04" db="EMBL/GenBank/DDBJ databases">
        <authorList>
            <person name="Gilroy R."/>
        </authorList>
    </citation>
    <scope>NUCLEOTIDE SEQUENCE</scope>
    <source>
        <strain evidence="8">ChiHejej3B27-2180</strain>
    </source>
</reference>
<keyword evidence="6" id="KW-1133">Transmembrane helix</keyword>
<feature type="transmembrane region" description="Helical" evidence="6">
    <location>
        <begin position="187"/>
        <end position="208"/>
    </location>
</feature>
<keyword evidence="6" id="KW-0812">Transmembrane</keyword>
<evidence type="ECO:0000256" key="5">
    <source>
        <dbReference type="SAM" id="MobiDB-lite"/>
    </source>
</evidence>
<feature type="region of interest" description="Disordered" evidence="5">
    <location>
        <begin position="1"/>
        <end position="184"/>
    </location>
</feature>
<evidence type="ECO:0000256" key="6">
    <source>
        <dbReference type="SAM" id="Phobius"/>
    </source>
</evidence>
<protein>
    <recommendedName>
        <fullName evidence="7">Gram-positive cocci surface proteins LPxTG domain-containing protein</fullName>
    </recommendedName>
</protein>
<gene>
    <name evidence="8" type="ORF">H9876_04475</name>
</gene>
<accession>A0A9D1QNJ8</accession>
<sequence length="211" mass="22434">DGDTPKDNQGEDPQGPSNDQSVDVPDDKVEDQPADSQGQQAGETQEGSDKGRPAIPADDQEKTKHEPSTLPDHQGNNPSEPSDQKQPSSPLTPTKPGSGQEDDNPGVPSEKVNHQPSSTDNATDISTDEKERSKDKTDQSVPVKNGKNTDSNIDDEQAKIKELDRQAPPQSADDRLPQTGDNDQGRLVAAISGLLTGLVGLGGSIFAWKKN</sequence>
<evidence type="ECO:0000259" key="7">
    <source>
        <dbReference type="Pfam" id="PF00746"/>
    </source>
</evidence>
<keyword evidence="1" id="KW-0134">Cell wall</keyword>
<reference evidence="8" key="1">
    <citation type="journal article" date="2021" name="PeerJ">
        <title>Extensive microbial diversity within the chicken gut microbiome revealed by metagenomics and culture.</title>
        <authorList>
            <person name="Gilroy R."/>
            <person name="Ravi A."/>
            <person name="Getino M."/>
            <person name="Pursley I."/>
            <person name="Horton D.L."/>
            <person name="Alikhan N.F."/>
            <person name="Baker D."/>
            <person name="Gharbi K."/>
            <person name="Hall N."/>
            <person name="Watson M."/>
            <person name="Adriaenssens E.M."/>
            <person name="Foster-Nyarko E."/>
            <person name="Jarju S."/>
            <person name="Secka A."/>
            <person name="Antonio M."/>
            <person name="Oren A."/>
            <person name="Chaudhuri R.R."/>
            <person name="La Ragione R."/>
            <person name="Hildebrand F."/>
            <person name="Pallen M.J."/>
        </authorList>
    </citation>
    <scope>NUCLEOTIDE SEQUENCE</scope>
    <source>
        <strain evidence="8">ChiHejej3B27-2180</strain>
    </source>
</reference>
<evidence type="ECO:0000256" key="3">
    <source>
        <dbReference type="ARBA" id="ARBA00022729"/>
    </source>
</evidence>
<evidence type="ECO:0000313" key="8">
    <source>
        <dbReference type="EMBL" id="HIW70610.1"/>
    </source>
</evidence>
<keyword evidence="2" id="KW-0964">Secreted</keyword>
<dbReference type="EMBL" id="DXGK01000091">
    <property type="protein sequence ID" value="HIW70610.1"/>
    <property type="molecule type" value="Genomic_DNA"/>
</dbReference>
<feature type="compositionally biased region" description="Basic and acidic residues" evidence="5">
    <location>
        <begin position="156"/>
        <end position="165"/>
    </location>
</feature>
<comment type="caution">
    <text evidence="8">The sequence shown here is derived from an EMBL/GenBank/DDBJ whole genome shotgun (WGS) entry which is preliminary data.</text>
</comment>
<feature type="compositionally biased region" description="Polar residues" evidence="5">
    <location>
        <begin position="114"/>
        <end position="125"/>
    </location>
</feature>
<keyword evidence="3" id="KW-0732">Signal</keyword>
<evidence type="ECO:0000313" key="9">
    <source>
        <dbReference type="Proteomes" id="UP000886878"/>
    </source>
</evidence>
<feature type="compositionally biased region" description="Polar residues" evidence="5">
    <location>
        <begin position="34"/>
        <end position="45"/>
    </location>
</feature>
<feature type="compositionally biased region" description="Basic and acidic residues" evidence="5">
    <location>
        <begin position="127"/>
        <end position="138"/>
    </location>
</feature>
<name>A0A9D1QNJ8_9LACO</name>
<feature type="compositionally biased region" description="Polar residues" evidence="5">
    <location>
        <begin position="74"/>
        <end position="97"/>
    </location>
</feature>